<dbReference type="Proteomes" id="UP000001861">
    <property type="component" value="Unassembled WGS sequence"/>
</dbReference>
<dbReference type="InParanoid" id="A8N5F0"/>
<dbReference type="GeneID" id="6006533"/>
<dbReference type="VEuPathDB" id="FungiDB:CC1G_04528"/>
<dbReference type="InterPro" id="IPR032675">
    <property type="entry name" value="LRR_dom_sf"/>
</dbReference>
<accession>A8N5F0</accession>
<sequence length="582" mass="65909">MTFWALKARVSITEMAESTHQPKTRQMGADLFSQEIDFSSLAIRSATETSKWRVLPLVYEGIHIFAQDLGMYYSHSRKPPLHGEPRIHSQAMIQEQNEDAMVQEPAIRRLSPELWDAIFDRAFLPLYMIHHFDSHIVHPNSLAGRHLEQQRRIVTVCRAWHRAGTRLLYENIFIRRPTQIPLLLRSLKENPQLGPLIRGFRLGCVVPTRLTGSTFPQTIQLVIDRCPRLTALEFTTISDGLMTHRTILAPIVRNQGSPITSFTMHYTKVHGTISPTYDIGLNNLLSSMSSTLVHLSLGLGEPNFQFLSDTCAIPIPSSLSFPCVESLTLIHPWSFTNLRNIVTWKLPSLRNFTIQVPSRSDLFNCIPVNAIPDLLKAHGQHLQYLHLQPTSNGDQYPVGGSQIQPMLDCCPALKHLIVHSHIAWPIAHPTVEWLDVWNVAREPAPGYLKPLNEMQETFPSLRATRQLSMSLVLITDLPNQIPPRLDPHGNLDDGFELQFLNFHLVYRDGVIRNEGFNAPWPDEDEDEDSSYDSTDDFSSSEGSTEGSDSDEDEDDDRSGEKEAMVADSSWDVDEEEPRLPVS</sequence>
<evidence type="ECO:0000313" key="3">
    <source>
        <dbReference type="Proteomes" id="UP000001861"/>
    </source>
</evidence>
<comment type="caution">
    <text evidence="2">The sequence shown here is derived from an EMBL/GenBank/DDBJ whole genome shotgun (WGS) entry which is preliminary data.</text>
</comment>
<evidence type="ECO:0000313" key="2">
    <source>
        <dbReference type="EMBL" id="EAU91760.2"/>
    </source>
</evidence>
<dbReference type="OMA" id="RACHPSL"/>
<feature type="compositionally biased region" description="Acidic residues" evidence="1">
    <location>
        <begin position="547"/>
        <end position="557"/>
    </location>
</feature>
<organism evidence="2 3">
    <name type="scientific">Coprinopsis cinerea (strain Okayama-7 / 130 / ATCC MYA-4618 / FGSC 9003)</name>
    <name type="common">Inky cap fungus</name>
    <name type="synonym">Hormographiella aspergillata</name>
    <dbReference type="NCBI Taxonomy" id="240176"/>
    <lineage>
        <taxon>Eukaryota</taxon>
        <taxon>Fungi</taxon>
        <taxon>Dikarya</taxon>
        <taxon>Basidiomycota</taxon>
        <taxon>Agaricomycotina</taxon>
        <taxon>Agaricomycetes</taxon>
        <taxon>Agaricomycetidae</taxon>
        <taxon>Agaricales</taxon>
        <taxon>Agaricineae</taxon>
        <taxon>Psathyrellaceae</taxon>
        <taxon>Coprinopsis</taxon>
    </lineage>
</organism>
<keyword evidence="3" id="KW-1185">Reference proteome</keyword>
<dbReference type="Gene3D" id="3.80.10.10">
    <property type="entry name" value="Ribonuclease Inhibitor"/>
    <property type="match status" value="1"/>
</dbReference>
<protein>
    <recommendedName>
        <fullName evidence="4">F-box domain-containing protein</fullName>
    </recommendedName>
</protein>
<reference evidence="2 3" key="1">
    <citation type="journal article" date="2010" name="Proc. Natl. Acad. Sci. U.S.A.">
        <title>Insights into evolution of multicellular fungi from the assembled chromosomes of the mushroom Coprinopsis cinerea (Coprinus cinereus).</title>
        <authorList>
            <person name="Stajich J.E."/>
            <person name="Wilke S.K."/>
            <person name="Ahren D."/>
            <person name="Au C.H."/>
            <person name="Birren B.W."/>
            <person name="Borodovsky M."/>
            <person name="Burns C."/>
            <person name="Canback B."/>
            <person name="Casselton L.A."/>
            <person name="Cheng C.K."/>
            <person name="Deng J."/>
            <person name="Dietrich F.S."/>
            <person name="Fargo D.C."/>
            <person name="Farman M.L."/>
            <person name="Gathman A.C."/>
            <person name="Goldberg J."/>
            <person name="Guigo R."/>
            <person name="Hoegger P.J."/>
            <person name="Hooker J.B."/>
            <person name="Huggins A."/>
            <person name="James T.Y."/>
            <person name="Kamada T."/>
            <person name="Kilaru S."/>
            <person name="Kodira C."/>
            <person name="Kues U."/>
            <person name="Kupfer D."/>
            <person name="Kwan H.S."/>
            <person name="Lomsadze A."/>
            <person name="Li W."/>
            <person name="Lilly W.W."/>
            <person name="Ma L.J."/>
            <person name="Mackey A.J."/>
            <person name="Manning G."/>
            <person name="Martin F."/>
            <person name="Muraguchi H."/>
            <person name="Natvig D.O."/>
            <person name="Palmerini H."/>
            <person name="Ramesh M.A."/>
            <person name="Rehmeyer C.J."/>
            <person name="Roe B.A."/>
            <person name="Shenoy N."/>
            <person name="Stanke M."/>
            <person name="Ter-Hovhannisyan V."/>
            <person name="Tunlid A."/>
            <person name="Velagapudi R."/>
            <person name="Vision T.J."/>
            <person name="Zeng Q."/>
            <person name="Zolan M.E."/>
            <person name="Pukkila P.J."/>
        </authorList>
    </citation>
    <scope>NUCLEOTIDE SEQUENCE [LARGE SCALE GENOMIC DNA]</scope>
    <source>
        <strain evidence="3">Okayama-7 / 130 / ATCC MYA-4618 / FGSC 9003</strain>
    </source>
</reference>
<proteinExistence type="predicted"/>
<feature type="region of interest" description="Disordered" evidence="1">
    <location>
        <begin position="516"/>
        <end position="582"/>
    </location>
</feature>
<evidence type="ECO:0008006" key="4">
    <source>
        <dbReference type="Google" id="ProtNLM"/>
    </source>
</evidence>
<dbReference type="EMBL" id="AACS02000003">
    <property type="protein sequence ID" value="EAU91760.2"/>
    <property type="molecule type" value="Genomic_DNA"/>
</dbReference>
<feature type="compositionally biased region" description="Acidic residues" evidence="1">
    <location>
        <begin position="521"/>
        <end position="535"/>
    </location>
</feature>
<dbReference type="OrthoDB" id="3258555at2759"/>
<dbReference type="AlphaFoldDB" id="A8N5F0"/>
<name>A8N5F0_COPC7</name>
<evidence type="ECO:0000256" key="1">
    <source>
        <dbReference type="SAM" id="MobiDB-lite"/>
    </source>
</evidence>
<gene>
    <name evidence="2" type="ORF">CC1G_04528</name>
</gene>
<dbReference type="HOGENOM" id="CLU_468514_0_0_1"/>
<dbReference type="eggNOG" id="ENOG502RBJE">
    <property type="taxonomic scope" value="Eukaryota"/>
</dbReference>
<feature type="compositionally biased region" description="Low complexity" evidence="1">
    <location>
        <begin position="536"/>
        <end position="546"/>
    </location>
</feature>
<dbReference type="KEGG" id="cci:CC1G_04528"/>
<dbReference type="RefSeq" id="XP_001830095.2">
    <property type="nucleotide sequence ID" value="XM_001830043.2"/>
</dbReference>